<proteinExistence type="predicted"/>
<gene>
    <name evidence="1" type="ORF">LCGC14_2357630</name>
</gene>
<dbReference type="AlphaFoldDB" id="A0A0F9F2E5"/>
<sequence>MKLNVRDKQAERKAWEEQDQLAFNCMAKPFPNNIPNFIPFVDISCYREIETEKLYFDKSGSLILA</sequence>
<reference evidence="1" key="1">
    <citation type="journal article" date="2015" name="Nature">
        <title>Complex archaea that bridge the gap between prokaryotes and eukaryotes.</title>
        <authorList>
            <person name="Spang A."/>
            <person name="Saw J.H."/>
            <person name="Jorgensen S.L."/>
            <person name="Zaremba-Niedzwiedzka K."/>
            <person name="Martijn J."/>
            <person name="Lind A.E."/>
            <person name="van Eijk R."/>
            <person name="Schleper C."/>
            <person name="Guy L."/>
            <person name="Ettema T.J."/>
        </authorList>
    </citation>
    <scope>NUCLEOTIDE SEQUENCE</scope>
</reference>
<accession>A0A0F9F2E5</accession>
<comment type="caution">
    <text evidence="1">The sequence shown here is derived from an EMBL/GenBank/DDBJ whole genome shotgun (WGS) entry which is preliminary data.</text>
</comment>
<organism evidence="1">
    <name type="scientific">marine sediment metagenome</name>
    <dbReference type="NCBI Taxonomy" id="412755"/>
    <lineage>
        <taxon>unclassified sequences</taxon>
        <taxon>metagenomes</taxon>
        <taxon>ecological metagenomes</taxon>
    </lineage>
</organism>
<protein>
    <submittedName>
        <fullName evidence="1">Uncharacterized protein</fullName>
    </submittedName>
</protein>
<evidence type="ECO:0000313" key="1">
    <source>
        <dbReference type="EMBL" id="KKL45242.1"/>
    </source>
</evidence>
<name>A0A0F9F2E5_9ZZZZ</name>
<dbReference type="EMBL" id="LAZR01034463">
    <property type="protein sequence ID" value="KKL45242.1"/>
    <property type="molecule type" value="Genomic_DNA"/>
</dbReference>